<evidence type="ECO:0000313" key="2">
    <source>
        <dbReference type="Proteomes" id="UP001138768"/>
    </source>
</evidence>
<dbReference type="AlphaFoldDB" id="A0A9X0WAJ4"/>
<evidence type="ECO:0008006" key="3">
    <source>
        <dbReference type="Google" id="ProtNLM"/>
    </source>
</evidence>
<sequence length="334" mass="37781">MSSITLPVRQRGRQSAQASARYQDQLEAFAAAILQIRSRLDFEVSSRGWCYVLEAEAGLLKSDFDQAQEIINECRKRGILPLDICAIDEARSFSNLEVIDDDTPEDYVESVRSSVHWMVDRYTPLSFWDGQAFFVQMVVEKIDLKSLFASICGRYCIPLANAKGWSDLHLRADMMRRFQEHEREGRQGVLLYCGDHDPAGLRISASLRANMAELSGAIGGWSPERIIVDRFGLNSDFIGQHNLSWIDNLKTGSGKDLADPRHKDHKQPYVQNYLREFGARKVEANALVTRPEAGRALCKKAVCQYIDADADTHYSERLEPFRAEARRIFEGGAA</sequence>
<gene>
    <name evidence="1" type="ORF">CKO42_15520</name>
</gene>
<keyword evidence="2" id="KW-1185">Reference proteome</keyword>
<organism evidence="1 2">
    <name type="scientific">Lamprobacter modestohalophilus</name>
    <dbReference type="NCBI Taxonomy" id="1064514"/>
    <lineage>
        <taxon>Bacteria</taxon>
        <taxon>Pseudomonadati</taxon>
        <taxon>Pseudomonadota</taxon>
        <taxon>Gammaproteobacteria</taxon>
        <taxon>Chromatiales</taxon>
        <taxon>Chromatiaceae</taxon>
        <taxon>Lamprobacter</taxon>
    </lineage>
</organism>
<comment type="caution">
    <text evidence="1">The sequence shown here is derived from an EMBL/GenBank/DDBJ whole genome shotgun (WGS) entry which is preliminary data.</text>
</comment>
<dbReference type="RefSeq" id="WP_200246003.1">
    <property type="nucleotide sequence ID" value="NZ_NRRY01000026.1"/>
</dbReference>
<evidence type="ECO:0000313" key="1">
    <source>
        <dbReference type="EMBL" id="MBK1619826.1"/>
    </source>
</evidence>
<name>A0A9X0WAJ4_9GAMM</name>
<proteinExistence type="predicted"/>
<dbReference type="Proteomes" id="UP001138768">
    <property type="component" value="Unassembled WGS sequence"/>
</dbReference>
<protein>
    <recommendedName>
        <fullName evidence="3">DUF2399 domain-containing protein</fullName>
    </recommendedName>
</protein>
<reference evidence="1 2" key="1">
    <citation type="journal article" date="2020" name="Microorganisms">
        <title>Osmotic Adaptation and Compatible Solute Biosynthesis of Phototrophic Bacteria as Revealed from Genome Analyses.</title>
        <authorList>
            <person name="Imhoff J.F."/>
            <person name="Rahn T."/>
            <person name="Kunzel S."/>
            <person name="Keller A."/>
            <person name="Neulinger S.C."/>
        </authorList>
    </citation>
    <scope>NUCLEOTIDE SEQUENCE [LARGE SCALE GENOMIC DNA]</scope>
    <source>
        <strain evidence="1 2">DSM 25653</strain>
    </source>
</reference>
<accession>A0A9X0WAJ4</accession>
<dbReference type="EMBL" id="NRRY01000026">
    <property type="protein sequence ID" value="MBK1619826.1"/>
    <property type="molecule type" value="Genomic_DNA"/>
</dbReference>